<dbReference type="KEGG" id="ahb:bsdtb5_36900"/>
<sequence length="65" mass="7355">MVINPYGENMVINSSLLNSIKKNEYVVQKAKKVMIGIPSEYPEDMVNILSDYFSKKNNVSKACLL</sequence>
<name>A0A7R7ENW1_9FIRM</name>
<dbReference type="Proteomes" id="UP000595897">
    <property type="component" value="Chromosome"/>
</dbReference>
<keyword evidence="3" id="KW-1185">Reference proteome</keyword>
<proteinExistence type="predicted"/>
<feature type="domain" description="SseB protein C-terminal" evidence="1">
    <location>
        <begin position="28"/>
        <end position="63"/>
    </location>
</feature>
<dbReference type="Pfam" id="PF14581">
    <property type="entry name" value="SseB_C"/>
    <property type="match status" value="1"/>
</dbReference>
<evidence type="ECO:0000313" key="3">
    <source>
        <dbReference type="Proteomes" id="UP000595897"/>
    </source>
</evidence>
<dbReference type="EMBL" id="AP024169">
    <property type="protein sequence ID" value="BCN32395.1"/>
    <property type="molecule type" value="Genomic_DNA"/>
</dbReference>
<gene>
    <name evidence="2" type="ORF">bsdtb5_36900</name>
</gene>
<evidence type="ECO:0000259" key="1">
    <source>
        <dbReference type="Pfam" id="PF14581"/>
    </source>
</evidence>
<protein>
    <recommendedName>
        <fullName evidence="1">SseB protein C-terminal domain-containing protein</fullName>
    </recommendedName>
</protein>
<evidence type="ECO:0000313" key="2">
    <source>
        <dbReference type="EMBL" id="BCN32395.1"/>
    </source>
</evidence>
<dbReference type="InterPro" id="IPR027945">
    <property type="entry name" value="SseB_C"/>
</dbReference>
<reference evidence="2 3" key="1">
    <citation type="submission" date="2020-11" db="EMBL/GenBank/DDBJ databases">
        <title>Draft genome sequencing of a Lachnospiraceae strain isolated from anoxic soil subjected to BSD treatment.</title>
        <authorList>
            <person name="Uek A."/>
            <person name="Tonouchi A."/>
        </authorList>
    </citation>
    <scope>NUCLEOTIDE SEQUENCE [LARGE SCALE GENOMIC DNA]</scope>
    <source>
        <strain evidence="2 3">TB5</strain>
    </source>
</reference>
<dbReference type="RefSeq" id="WP_271713445.1">
    <property type="nucleotide sequence ID" value="NZ_AP024169.1"/>
</dbReference>
<dbReference type="AlphaFoldDB" id="A0A7R7ENW1"/>
<organism evidence="2 3">
    <name type="scientific">Anaeromicropila herbilytica</name>
    <dbReference type="NCBI Taxonomy" id="2785025"/>
    <lineage>
        <taxon>Bacteria</taxon>
        <taxon>Bacillati</taxon>
        <taxon>Bacillota</taxon>
        <taxon>Clostridia</taxon>
        <taxon>Lachnospirales</taxon>
        <taxon>Lachnospiraceae</taxon>
        <taxon>Anaeromicropila</taxon>
    </lineage>
</organism>
<accession>A0A7R7ENW1</accession>